<dbReference type="InterPro" id="IPR011009">
    <property type="entry name" value="Kinase-like_dom_sf"/>
</dbReference>
<sequence>MVEQTSNSLELNTPAGVRDYVLRNRSSLNERLHKELADVVVTPISGGLANHTYRVILKEENSEEDSSFVIKYAPPVVASNPSWPLDSKRGFFEYSALQHVPSFKLSTTSTLVNTPEAIRYDDKAFVLSIGDAGVTTRTLKQRLIEDAKNLDIPAIGQALGEWLAELHRWGRSEAAAPLRKILAQNTEIADLAIKYTFQGLVPEDDPLWKNVLEYVNDLRDQDKNDSDFIVHGDFWTGNILVSDPHVAEIHATKPTTLTVVDWEASNCRNFTWNDVGQMCAEMYQPTFFGHAGDHGTKLVSEFVKAYLSRLELSQEERRLACMRFGVHLFVWPGVTGWGDEVSVAECKKLGREFVDRAWHSDWSWLGKSVLRDLVLAQ</sequence>
<evidence type="ECO:0000256" key="4">
    <source>
        <dbReference type="ARBA" id="ARBA00022777"/>
    </source>
</evidence>
<proteinExistence type="inferred from homology"/>
<dbReference type="GO" id="GO:0016301">
    <property type="term" value="F:kinase activity"/>
    <property type="evidence" value="ECO:0007669"/>
    <property type="project" value="UniProtKB-KW"/>
</dbReference>
<evidence type="ECO:0000313" key="8">
    <source>
        <dbReference type="Proteomes" id="UP000521872"/>
    </source>
</evidence>
<evidence type="ECO:0000256" key="3">
    <source>
        <dbReference type="ARBA" id="ARBA00022741"/>
    </source>
</evidence>
<evidence type="ECO:0000256" key="5">
    <source>
        <dbReference type="ARBA" id="ARBA00022840"/>
    </source>
</evidence>
<evidence type="ECO:0000259" key="6">
    <source>
        <dbReference type="Pfam" id="PF01636"/>
    </source>
</evidence>
<dbReference type="Gene3D" id="3.90.1200.10">
    <property type="match status" value="1"/>
</dbReference>
<evidence type="ECO:0000256" key="1">
    <source>
        <dbReference type="ARBA" id="ARBA00010165"/>
    </source>
</evidence>
<accession>A0A8H4QSW7</accession>
<comment type="similarity">
    <text evidence="1">Belongs to the methylthioribose kinase family.</text>
</comment>
<dbReference type="PANTHER" id="PTHR34273:SF2">
    <property type="entry name" value="METHYLTHIORIBOSE KINASE"/>
    <property type="match status" value="1"/>
</dbReference>
<evidence type="ECO:0000256" key="2">
    <source>
        <dbReference type="ARBA" id="ARBA00022679"/>
    </source>
</evidence>
<reference evidence="7 8" key="1">
    <citation type="submission" date="2019-12" db="EMBL/GenBank/DDBJ databases">
        <authorList>
            <person name="Floudas D."/>
            <person name="Bentzer J."/>
            <person name="Ahren D."/>
            <person name="Johansson T."/>
            <person name="Persson P."/>
            <person name="Tunlid A."/>
        </authorList>
    </citation>
    <scope>NUCLEOTIDE SEQUENCE [LARGE SCALE GENOMIC DNA]</scope>
    <source>
        <strain evidence="7 8">CBS 102.39</strain>
    </source>
</reference>
<protein>
    <recommendedName>
        <fullName evidence="6">Aminoglycoside phosphotransferase domain-containing protein</fullName>
    </recommendedName>
</protein>
<comment type="caution">
    <text evidence="7">The sequence shown here is derived from an EMBL/GenBank/DDBJ whole genome shotgun (WGS) entry which is preliminary data.</text>
</comment>
<dbReference type="Gene3D" id="3.30.200.20">
    <property type="entry name" value="Phosphorylase Kinase, domain 1"/>
    <property type="match status" value="1"/>
</dbReference>
<gene>
    <name evidence="7" type="ORF">D9613_008538</name>
</gene>
<dbReference type="AlphaFoldDB" id="A0A8H4QSW7"/>
<keyword evidence="4" id="KW-0418">Kinase</keyword>
<keyword evidence="8" id="KW-1185">Reference proteome</keyword>
<evidence type="ECO:0000313" key="7">
    <source>
        <dbReference type="EMBL" id="KAF4616583.1"/>
    </source>
</evidence>
<feature type="domain" description="Aminoglycoside phosphotransferase" evidence="6">
    <location>
        <begin position="41"/>
        <end position="246"/>
    </location>
</feature>
<keyword evidence="5" id="KW-0067">ATP-binding</keyword>
<dbReference type="EMBL" id="JAACJL010000031">
    <property type="protein sequence ID" value="KAF4616583.1"/>
    <property type="molecule type" value="Genomic_DNA"/>
</dbReference>
<dbReference type="SUPFAM" id="SSF56112">
    <property type="entry name" value="Protein kinase-like (PK-like)"/>
    <property type="match status" value="1"/>
</dbReference>
<name>A0A8H4QSW7_9AGAR</name>
<keyword evidence="3" id="KW-0547">Nucleotide-binding</keyword>
<keyword evidence="2" id="KW-0808">Transferase</keyword>
<dbReference type="PANTHER" id="PTHR34273">
    <property type="entry name" value="METHYLTHIORIBOSE KINASE"/>
    <property type="match status" value="1"/>
</dbReference>
<dbReference type="InterPro" id="IPR002575">
    <property type="entry name" value="Aminoglycoside_PTrfase"/>
</dbReference>
<dbReference type="Pfam" id="PF01636">
    <property type="entry name" value="APH"/>
    <property type="match status" value="1"/>
</dbReference>
<dbReference type="GO" id="GO:0005524">
    <property type="term" value="F:ATP binding"/>
    <property type="evidence" value="ECO:0007669"/>
    <property type="project" value="UniProtKB-KW"/>
</dbReference>
<organism evidence="7 8">
    <name type="scientific">Agrocybe pediades</name>
    <dbReference type="NCBI Taxonomy" id="84607"/>
    <lineage>
        <taxon>Eukaryota</taxon>
        <taxon>Fungi</taxon>
        <taxon>Dikarya</taxon>
        <taxon>Basidiomycota</taxon>
        <taxon>Agaricomycotina</taxon>
        <taxon>Agaricomycetes</taxon>
        <taxon>Agaricomycetidae</taxon>
        <taxon>Agaricales</taxon>
        <taxon>Agaricineae</taxon>
        <taxon>Strophariaceae</taxon>
        <taxon>Agrocybe</taxon>
    </lineage>
</organism>
<dbReference type="Proteomes" id="UP000521872">
    <property type="component" value="Unassembled WGS sequence"/>
</dbReference>